<evidence type="ECO:0000256" key="1">
    <source>
        <dbReference type="SAM" id="MobiDB-lite"/>
    </source>
</evidence>
<protein>
    <submittedName>
        <fullName evidence="2">Uncharacterized protein</fullName>
    </submittedName>
</protein>
<organism evidence="2 3">
    <name type="scientific">Oryzias javanicus</name>
    <name type="common">Javanese ricefish</name>
    <name type="synonym">Aplocheilus javanicus</name>
    <dbReference type="NCBI Taxonomy" id="123683"/>
    <lineage>
        <taxon>Eukaryota</taxon>
        <taxon>Metazoa</taxon>
        <taxon>Chordata</taxon>
        <taxon>Craniata</taxon>
        <taxon>Vertebrata</taxon>
        <taxon>Euteleostomi</taxon>
        <taxon>Actinopterygii</taxon>
        <taxon>Neopterygii</taxon>
        <taxon>Teleostei</taxon>
        <taxon>Neoteleostei</taxon>
        <taxon>Acanthomorphata</taxon>
        <taxon>Ovalentaria</taxon>
        <taxon>Atherinomorphae</taxon>
        <taxon>Beloniformes</taxon>
        <taxon>Adrianichthyidae</taxon>
        <taxon>Oryziinae</taxon>
        <taxon>Oryzias</taxon>
    </lineage>
</organism>
<dbReference type="AlphaFoldDB" id="A0A3S2MAU7"/>
<evidence type="ECO:0000313" key="2">
    <source>
        <dbReference type="EMBL" id="RVE63483.1"/>
    </source>
</evidence>
<name>A0A3S2MAU7_ORYJA</name>
<reference evidence="2 3" key="1">
    <citation type="submission" date="2018-11" db="EMBL/GenBank/DDBJ databases">
        <authorList>
            <person name="Lopez-Roques C."/>
            <person name="Donnadieu C."/>
            <person name="Bouchez O."/>
            <person name="Klopp C."/>
            <person name="Cabau C."/>
            <person name="Zahm M."/>
        </authorList>
    </citation>
    <scope>NUCLEOTIDE SEQUENCE [LARGE SCALE GENOMIC DNA]</scope>
    <source>
        <strain evidence="2">RS831</strain>
        <tissue evidence="2">Whole body</tissue>
    </source>
</reference>
<dbReference type="Proteomes" id="UP000283210">
    <property type="component" value="Chromosome 14"/>
</dbReference>
<dbReference type="EMBL" id="CM012450">
    <property type="protein sequence ID" value="RVE63483.1"/>
    <property type="molecule type" value="Genomic_DNA"/>
</dbReference>
<feature type="region of interest" description="Disordered" evidence="1">
    <location>
        <begin position="69"/>
        <end position="111"/>
    </location>
</feature>
<evidence type="ECO:0000313" key="3">
    <source>
        <dbReference type="Proteomes" id="UP000283210"/>
    </source>
</evidence>
<accession>A0A3S2MAU7</accession>
<keyword evidence="3" id="KW-1185">Reference proteome</keyword>
<gene>
    <name evidence="2" type="ORF">OJAV_G00136700</name>
</gene>
<reference evidence="2 3" key="2">
    <citation type="submission" date="2019-01" db="EMBL/GenBank/DDBJ databases">
        <title>A chromosome length genome reference of the Java medaka (oryzias javanicus).</title>
        <authorList>
            <person name="Herpin A."/>
            <person name="Takehana Y."/>
            <person name="Naruse K."/>
            <person name="Ansai S."/>
            <person name="Kawaguchi M."/>
        </authorList>
    </citation>
    <scope>NUCLEOTIDE SEQUENCE [LARGE SCALE GENOMIC DNA]</scope>
    <source>
        <strain evidence="2">RS831</strain>
        <tissue evidence="2">Whole body</tissue>
    </source>
</reference>
<sequence length="134" mass="14490">MTEVGLWGARDIWDRRVSVDGPELRSADPLRLLLPAGLLRLRDWLQPVSREKGAVVKARVTDWIRPAAEARTHSLPKSPGPVGTSNAAVSEDEQPKDRGDPGAARLFRPTTPSAARAACGLRAMNLPAVQLLPT</sequence>
<proteinExistence type="predicted"/>